<feature type="chain" id="PRO_5034687762" description="Secreted protein" evidence="1">
    <location>
        <begin position="22"/>
        <end position="66"/>
    </location>
</feature>
<organism evidence="2 3">
    <name type="scientific">Theropithecus gelada</name>
    <name type="common">Gelada baboon</name>
    <dbReference type="NCBI Taxonomy" id="9565"/>
    <lineage>
        <taxon>Eukaryota</taxon>
        <taxon>Metazoa</taxon>
        <taxon>Chordata</taxon>
        <taxon>Craniata</taxon>
        <taxon>Vertebrata</taxon>
        <taxon>Euteleostomi</taxon>
        <taxon>Mammalia</taxon>
        <taxon>Eutheria</taxon>
        <taxon>Euarchontoglires</taxon>
        <taxon>Primates</taxon>
        <taxon>Haplorrhini</taxon>
        <taxon>Catarrhini</taxon>
        <taxon>Cercopithecidae</taxon>
        <taxon>Cercopithecinae</taxon>
        <taxon>Theropithecus</taxon>
    </lineage>
</organism>
<dbReference type="Proteomes" id="UP000694411">
    <property type="component" value="Chromosome 5"/>
</dbReference>
<keyword evidence="3" id="KW-1185">Reference proteome</keyword>
<dbReference type="AlphaFoldDB" id="A0A8D2EWY5"/>
<sequence>MLLYRLALLGLYFLYRTPVEHQMLNTSTCSNFAIPAHITHLILFVGGHVGRPTHWQVNSLIWTMSQ</sequence>
<evidence type="ECO:0000256" key="1">
    <source>
        <dbReference type="SAM" id="SignalP"/>
    </source>
</evidence>
<reference evidence="2" key="2">
    <citation type="submission" date="2025-08" db="UniProtKB">
        <authorList>
            <consortium name="Ensembl"/>
        </authorList>
    </citation>
    <scope>IDENTIFICATION</scope>
</reference>
<evidence type="ECO:0000313" key="2">
    <source>
        <dbReference type="Ensembl" id="ENSTGEP00000010903.1"/>
    </source>
</evidence>
<name>A0A8D2EWY5_THEGE</name>
<evidence type="ECO:0000313" key="3">
    <source>
        <dbReference type="Proteomes" id="UP000694411"/>
    </source>
</evidence>
<protein>
    <recommendedName>
        <fullName evidence="4">Secreted protein</fullName>
    </recommendedName>
</protein>
<evidence type="ECO:0008006" key="4">
    <source>
        <dbReference type="Google" id="ProtNLM"/>
    </source>
</evidence>
<dbReference type="Ensembl" id="ENSTGET00000013109.1">
    <property type="protein sequence ID" value="ENSTGEP00000010903.1"/>
    <property type="gene ID" value="ENSTGEG00000008907.1"/>
</dbReference>
<keyword evidence="1" id="KW-0732">Signal</keyword>
<reference evidence="2" key="3">
    <citation type="submission" date="2025-09" db="UniProtKB">
        <authorList>
            <consortium name="Ensembl"/>
        </authorList>
    </citation>
    <scope>IDENTIFICATION</scope>
</reference>
<reference evidence="2" key="1">
    <citation type="submission" date="2018-05" db="EMBL/GenBank/DDBJ databases">
        <title>Whole genome of Theropithecus gelada.</title>
        <authorList>
            <person name="Chiou K.L."/>
            <person name="Snyder-Mackler N."/>
        </authorList>
    </citation>
    <scope>NUCLEOTIDE SEQUENCE [LARGE SCALE GENOMIC DNA]</scope>
</reference>
<proteinExistence type="predicted"/>
<feature type="signal peptide" evidence="1">
    <location>
        <begin position="1"/>
        <end position="21"/>
    </location>
</feature>
<accession>A0A8D2EWY5</accession>